<dbReference type="InterPro" id="IPR003604">
    <property type="entry name" value="Matrin/U1-like-C_Znf_C2H2"/>
</dbReference>
<feature type="region of interest" description="Disordered" evidence="6">
    <location>
        <begin position="15"/>
        <end position="143"/>
    </location>
</feature>
<dbReference type="SUPFAM" id="SSF57667">
    <property type="entry name" value="beta-beta-alpha zinc fingers"/>
    <property type="match status" value="1"/>
</dbReference>
<dbReference type="GeneID" id="110238875"/>
<dbReference type="InterPro" id="IPR013087">
    <property type="entry name" value="Znf_C2H2_type"/>
</dbReference>
<evidence type="ECO:0000256" key="1">
    <source>
        <dbReference type="ARBA" id="ARBA00004123"/>
    </source>
</evidence>
<evidence type="ECO:0000256" key="3">
    <source>
        <dbReference type="ARBA" id="ARBA00022771"/>
    </source>
</evidence>
<dbReference type="GO" id="GO:0003676">
    <property type="term" value="F:nucleic acid binding"/>
    <property type="evidence" value="ECO:0007669"/>
    <property type="project" value="InterPro"/>
</dbReference>
<evidence type="ECO:0000313" key="9">
    <source>
        <dbReference type="Proteomes" id="UP000887567"/>
    </source>
</evidence>
<feature type="compositionally biased region" description="Acidic residues" evidence="6">
    <location>
        <begin position="649"/>
        <end position="659"/>
    </location>
</feature>
<feature type="region of interest" description="Disordered" evidence="6">
    <location>
        <begin position="176"/>
        <end position="339"/>
    </location>
</feature>
<proteinExistence type="predicted"/>
<feature type="compositionally biased region" description="Acidic residues" evidence="6">
    <location>
        <begin position="667"/>
        <end position="686"/>
    </location>
</feature>
<dbReference type="InterPro" id="IPR055309">
    <property type="entry name" value="Znf318-like"/>
</dbReference>
<protein>
    <recommendedName>
        <fullName evidence="7">Matrin-type domain-containing protein</fullName>
    </recommendedName>
</protein>
<comment type="subcellular location">
    <subcellularLocation>
        <location evidence="1">Nucleus</location>
    </subcellularLocation>
</comment>
<dbReference type="KEGG" id="epa:110238875"/>
<accession>A0A913X7L3</accession>
<dbReference type="PROSITE" id="PS50171">
    <property type="entry name" value="ZF_MATRIN"/>
    <property type="match status" value="1"/>
</dbReference>
<feature type="compositionally biased region" description="Basic and acidic residues" evidence="6">
    <location>
        <begin position="240"/>
        <end position="264"/>
    </location>
</feature>
<evidence type="ECO:0000256" key="5">
    <source>
        <dbReference type="ARBA" id="ARBA00023242"/>
    </source>
</evidence>
<dbReference type="SMART" id="SM00451">
    <property type="entry name" value="ZnF_U1"/>
    <property type="match status" value="2"/>
</dbReference>
<feature type="compositionally biased region" description="Basic residues" evidence="6">
    <location>
        <begin position="772"/>
        <end position="783"/>
    </location>
</feature>
<dbReference type="Gene3D" id="3.30.160.60">
    <property type="entry name" value="Classic Zinc Finger"/>
    <property type="match status" value="1"/>
</dbReference>
<keyword evidence="4" id="KW-0862">Zinc</keyword>
<feature type="compositionally biased region" description="Low complexity" evidence="6">
    <location>
        <begin position="209"/>
        <end position="222"/>
    </location>
</feature>
<name>A0A913X7L3_EXADI</name>
<keyword evidence="2" id="KW-0479">Metal-binding</keyword>
<evidence type="ECO:0000256" key="6">
    <source>
        <dbReference type="SAM" id="MobiDB-lite"/>
    </source>
</evidence>
<dbReference type="OMA" id="PRANEFN"/>
<keyword evidence="9" id="KW-1185">Reference proteome</keyword>
<dbReference type="InterPro" id="IPR000690">
    <property type="entry name" value="Matrin/U1-C_Znf_C2H2"/>
</dbReference>
<dbReference type="EnsemblMetazoa" id="XM_021044560.2">
    <property type="protein sequence ID" value="XP_020900219.1"/>
    <property type="gene ID" value="LOC110238875"/>
</dbReference>
<dbReference type="InterPro" id="IPR036236">
    <property type="entry name" value="Znf_C2H2_sf"/>
</dbReference>
<keyword evidence="5" id="KW-0539">Nucleus</keyword>
<evidence type="ECO:0000256" key="2">
    <source>
        <dbReference type="ARBA" id="ARBA00022723"/>
    </source>
</evidence>
<organism evidence="8 9">
    <name type="scientific">Exaiptasia diaphana</name>
    <name type="common">Tropical sea anemone</name>
    <name type="synonym">Aiptasia pulchella</name>
    <dbReference type="NCBI Taxonomy" id="2652724"/>
    <lineage>
        <taxon>Eukaryota</taxon>
        <taxon>Metazoa</taxon>
        <taxon>Cnidaria</taxon>
        <taxon>Anthozoa</taxon>
        <taxon>Hexacorallia</taxon>
        <taxon>Actiniaria</taxon>
        <taxon>Aiptasiidae</taxon>
        <taxon>Exaiptasia</taxon>
    </lineage>
</organism>
<sequence>MAGFNRFGGGGFGSLYPNLGGLGQNNVSRRDDRFSDDRGRNGRGFERRDIDRDFGRRDPSPRRRRFSPDPPYSSIRGRRDDRADLGSYSLDHLGGQDSFSSRGQRSSDSDYNRAGRNLGTPNRGDGILGAKPGDMPVNSSASSGVINPQLAAQQQQQLMAMVQTQSLLAAIQAQASAATKKQPPSLLQGMRMNDRGMDRQNRKRRFSPNRGQMGNRNMQGGNRQRDRVPQGNRYRSRRNVNRDRMRAERHTANRKIEPGKKSDDEGPFEEPYVEENPDEEEQAEPDEKKEESKDTETPKQKTDEKKDESTKEETTEKEETKSKSQEEDSVPKSSMNLAGQNVDKLTRSLFDTHRRKYVCKVCKIMCTKETCFRQHLFGRRHVKTWLENQGLSFEAVIFKKATEEAAKTLTASETPKPDTAETSKVKTDEAVENKEEQPAATESTEVPSAKEEQVVIKKEPTTEPQPEAKEAPKEEKKVQIFDVKYSCDTRKMAVKDGEYITITSINEARVKINGFDTGLNTGGCEFVKAVTGFQCRLCRSFIQHGRDVLSHVKGRKHQTNYRTYIREHPKYEANQKMRNKELDDMLSDREGETVLLYEVSDEEEEVRNPSRYGRHETSINVKPVKYIAAHSEEGGDDDDDGADQSMDDKNDDDAQDENNENGKAVDDDASLDEEKEETQDKEEEDTSEHNEDHPMEDDRLAVDDSLVEDEEEEEKINSEEIADISIEQDVSLSELAGEVLNDEEPQIKKTRATPAARRGRKSARGGAQGGRGRGRGRGTKKSTRQAQKAKLELTSDQNNEDVDFMDGFEVIDEVNEDN</sequence>
<feature type="compositionally biased region" description="Basic and acidic residues" evidence="6">
    <location>
        <begin position="285"/>
        <end position="330"/>
    </location>
</feature>
<feature type="compositionally biased region" description="Basic and acidic residues" evidence="6">
    <location>
        <begin position="415"/>
        <end position="437"/>
    </location>
</feature>
<dbReference type="Proteomes" id="UP000887567">
    <property type="component" value="Unplaced"/>
</dbReference>
<dbReference type="GO" id="GO:0008270">
    <property type="term" value="F:zinc ion binding"/>
    <property type="evidence" value="ECO:0007669"/>
    <property type="project" value="UniProtKB-KW"/>
</dbReference>
<feature type="compositionally biased region" description="Acidic residues" evidence="6">
    <location>
        <begin position="265"/>
        <end position="284"/>
    </location>
</feature>
<reference evidence="8" key="1">
    <citation type="submission" date="2022-11" db="UniProtKB">
        <authorList>
            <consortium name="EnsemblMetazoa"/>
        </authorList>
    </citation>
    <scope>IDENTIFICATION</scope>
</reference>
<keyword evidence="3" id="KW-0863">Zinc-finger</keyword>
<feature type="compositionally biased region" description="Acidic residues" evidence="6">
    <location>
        <begin position="798"/>
        <end position="818"/>
    </location>
</feature>
<feature type="compositionally biased region" description="Basic and acidic residues" evidence="6">
    <location>
        <begin position="687"/>
        <end position="702"/>
    </location>
</feature>
<feature type="region of interest" description="Disordered" evidence="6">
    <location>
        <begin position="408"/>
        <end position="474"/>
    </location>
</feature>
<feature type="region of interest" description="Disordered" evidence="6">
    <location>
        <begin position="631"/>
        <end position="818"/>
    </location>
</feature>
<dbReference type="RefSeq" id="XP_020900219.1">
    <property type="nucleotide sequence ID" value="XM_021044560.2"/>
</dbReference>
<dbReference type="GO" id="GO:0005654">
    <property type="term" value="C:nucleoplasm"/>
    <property type="evidence" value="ECO:0007669"/>
    <property type="project" value="TreeGrafter"/>
</dbReference>
<dbReference type="OrthoDB" id="9909793at2759"/>
<feature type="region of interest" description="Disordered" evidence="6">
    <location>
        <begin position="596"/>
        <end position="617"/>
    </location>
</feature>
<feature type="domain" description="Matrin-type" evidence="7">
    <location>
        <begin position="533"/>
        <end position="563"/>
    </location>
</feature>
<feature type="compositionally biased region" description="Basic and acidic residues" evidence="6">
    <location>
        <begin position="28"/>
        <end position="61"/>
    </location>
</feature>
<dbReference type="Pfam" id="PF12874">
    <property type="entry name" value="zf-met"/>
    <property type="match status" value="1"/>
</dbReference>
<feature type="compositionally biased region" description="Basic and acidic residues" evidence="6">
    <location>
        <begin position="448"/>
        <end position="474"/>
    </location>
</feature>
<evidence type="ECO:0000256" key="4">
    <source>
        <dbReference type="ARBA" id="ARBA00022833"/>
    </source>
</evidence>
<dbReference type="GO" id="GO:0045892">
    <property type="term" value="P:negative regulation of DNA-templated transcription"/>
    <property type="evidence" value="ECO:0007669"/>
    <property type="project" value="TreeGrafter"/>
</dbReference>
<dbReference type="AlphaFoldDB" id="A0A913X7L3"/>
<evidence type="ECO:0000313" key="8">
    <source>
        <dbReference type="EnsemblMetazoa" id="XP_020900219.1"/>
    </source>
</evidence>
<evidence type="ECO:0000259" key="7">
    <source>
        <dbReference type="PROSITE" id="PS50171"/>
    </source>
</evidence>
<dbReference type="PANTHER" id="PTHR15577">
    <property type="entry name" value="ZINC FINGER CONTAINING PROTEIN"/>
    <property type="match status" value="1"/>
</dbReference>
<feature type="compositionally biased region" description="Acidic residues" evidence="6">
    <location>
        <begin position="705"/>
        <end position="714"/>
    </location>
</feature>
<dbReference type="PANTHER" id="PTHR15577:SF2">
    <property type="entry name" value="ZINC FINGER PROTEIN 318"/>
    <property type="match status" value="1"/>
</dbReference>
<dbReference type="GO" id="GO:0045893">
    <property type="term" value="P:positive regulation of DNA-templated transcription"/>
    <property type="evidence" value="ECO:0007669"/>
    <property type="project" value="TreeGrafter"/>
</dbReference>
<feature type="compositionally biased region" description="Low complexity" evidence="6">
    <location>
        <begin position="95"/>
        <end position="104"/>
    </location>
</feature>